<keyword evidence="6" id="KW-1185">Reference proteome</keyword>
<evidence type="ECO:0000259" key="4">
    <source>
        <dbReference type="PROSITE" id="PS50053"/>
    </source>
</evidence>
<dbReference type="Proteomes" id="UP001374584">
    <property type="component" value="Unassembled WGS sequence"/>
</dbReference>
<evidence type="ECO:0000256" key="1">
    <source>
        <dbReference type="ARBA" id="ARBA00023186"/>
    </source>
</evidence>
<protein>
    <recommendedName>
        <fullName evidence="4">Ubiquitin-like domain-containing protein</fullName>
    </recommendedName>
</protein>
<evidence type="ECO:0000256" key="2">
    <source>
        <dbReference type="SAM" id="Coils"/>
    </source>
</evidence>
<dbReference type="InterPro" id="IPR003103">
    <property type="entry name" value="BAG_domain"/>
</dbReference>
<dbReference type="GO" id="GO:0000774">
    <property type="term" value="F:adenyl-nucleotide exchange factor activity"/>
    <property type="evidence" value="ECO:0007669"/>
    <property type="project" value="TreeGrafter"/>
</dbReference>
<evidence type="ECO:0000313" key="6">
    <source>
        <dbReference type="Proteomes" id="UP001374584"/>
    </source>
</evidence>
<dbReference type="InterPro" id="IPR029071">
    <property type="entry name" value="Ubiquitin-like_domsf"/>
</dbReference>
<feature type="coiled-coil region" evidence="2">
    <location>
        <begin position="203"/>
        <end position="230"/>
    </location>
</feature>
<dbReference type="InterPro" id="IPR000626">
    <property type="entry name" value="Ubiquitin-like_dom"/>
</dbReference>
<dbReference type="PROSITE" id="PS50053">
    <property type="entry name" value="UBIQUITIN_2"/>
    <property type="match status" value="1"/>
</dbReference>
<dbReference type="GO" id="GO:0005737">
    <property type="term" value="C:cytoplasm"/>
    <property type="evidence" value="ECO:0007669"/>
    <property type="project" value="TreeGrafter"/>
</dbReference>
<keyword evidence="1" id="KW-0143">Chaperone</keyword>
<organism evidence="5 6">
    <name type="scientific">Phaseolus coccineus</name>
    <name type="common">Scarlet runner bean</name>
    <name type="synonym">Phaseolus multiflorus</name>
    <dbReference type="NCBI Taxonomy" id="3886"/>
    <lineage>
        <taxon>Eukaryota</taxon>
        <taxon>Viridiplantae</taxon>
        <taxon>Streptophyta</taxon>
        <taxon>Embryophyta</taxon>
        <taxon>Tracheophyta</taxon>
        <taxon>Spermatophyta</taxon>
        <taxon>Magnoliopsida</taxon>
        <taxon>eudicotyledons</taxon>
        <taxon>Gunneridae</taxon>
        <taxon>Pentapetalae</taxon>
        <taxon>rosids</taxon>
        <taxon>fabids</taxon>
        <taxon>Fabales</taxon>
        <taxon>Fabaceae</taxon>
        <taxon>Papilionoideae</taxon>
        <taxon>50 kb inversion clade</taxon>
        <taxon>NPAAA clade</taxon>
        <taxon>indigoferoid/millettioid clade</taxon>
        <taxon>Phaseoleae</taxon>
        <taxon>Phaseolus</taxon>
    </lineage>
</organism>
<dbReference type="InterPro" id="IPR036533">
    <property type="entry name" value="BAG_dom_sf"/>
</dbReference>
<feature type="region of interest" description="Disordered" evidence="3">
    <location>
        <begin position="312"/>
        <end position="340"/>
    </location>
</feature>
<dbReference type="Gene3D" id="1.20.58.120">
    <property type="entry name" value="BAG domain"/>
    <property type="match status" value="1"/>
</dbReference>
<accession>A0AAN9M5L1</accession>
<dbReference type="InterPro" id="IPR039773">
    <property type="entry name" value="BAG_chaperone_regulator"/>
</dbReference>
<dbReference type="Pfam" id="PF02179">
    <property type="entry name" value="BAG"/>
    <property type="match status" value="1"/>
</dbReference>
<keyword evidence="2" id="KW-0175">Coiled coil</keyword>
<feature type="domain" description="Ubiquitin-like" evidence="4">
    <location>
        <begin position="114"/>
        <end position="190"/>
    </location>
</feature>
<dbReference type="SUPFAM" id="SSF63491">
    <property type="entry name" value="BAG domain"/>
    <property type="match status" value="1"/>
</dbReference>
<reference evidence="5 6" key="1">
    <citation type="submission" date="2024-01" db="EMBL/GenBank/DDBJ databases">
        <title>The genomes of 5 underutilized Papilionoideae crops provide insights into root nodulation and disease resistanc.</title>
        <authorList>
            <person name="Jiang F."/>
        </authorList>
    </citation>
    <scope>NUCLEOTIDE SEQUENCE [LARGE SCALE GENOMIC DNA]</scope>
    <source>
        <strain evidence="5">JINMINGXINNONG_FW02</strain>
        <tissue evidence="5">Leaves</tissue>
    </source>
</reference>
<dbReference type="EMBL" id="JAYMYR010000008">
    <property type="protein sequence ID" value="KAK7346614.1"/>
    <property type="molecule type" value="Genomic_DNA"/>
</dbReference>
<dbReference type="GO" id="GO:0051087">
    <property type="term" value="F:protein-folding chaperone binding"/>
    <property type="evidence" value="ECO:0007669"/>
    <property type="project" value="InterPro"/>
</dbReference>
<dbReference type="GO" id="GO:0050821">
    <property type="term" value="P:protein stabilization"/>
    <property type="evidence" value="ECO:0007669"/>
    <property type="project" value="TreeGrafter"/>
</dbReference>
<evidence type="ECO:0000313" key="5">
    <source>
        <dbReference type="EMBL" id="KAK7346614.1"/>
    </source>
</evidence>
<dbReference type="Gene3D" id="3.10.20.90">
    <property type="entry name" value="Phosphatidylinositol 3-kinase Catalytic Subunit, Chain A, domain 1"/>
    <property type="match status" value="1"/>
</dbReference>
<dbReference type="PANTHER" id="PTHR12329">
    <property type="entry name" value="BCL2-ASSOCIATED ATHANOGENE"/>
    <property type="match status" value="1"/>
</dbReference>
<name>A0AAN9M5L1_PHACN</name>
<gene>
    <name evidence="5" type="ORF">VNO80_21137</name>
</gene>
<sequence length="340" mass="39317">MAGLFHAPGFSIELCLCDKKHTVGRFDKSSYSLNFKNIFGFFSLLHSLSVFSFHRLLVSASFTKLKLHNMFSSSRRGDIRGHDNSKVAEWELRPGGMVVQKRNSDVNQNFISKSTIKVRVKYGSSYHQIQISSHASFGELKKMLTEPTGLHVQDQKLIYKNKERDSKSYLDVERVKDGSKLVLLVDIENRERRILEKLKIIKKEKTSKSLTEIKLEVDKLSKKVAALETDASTDGIIAELDVENLTENLMRTLIALDEIYGEGELKLGIREQVRRVQKHIETLDMLRMTTQNSIPLRKDENKIKMHYRDDLERRQENPKKQQPMQRSDSVVVTTEWETFD</sequence>
<evidence type="ECO:0000256" key="3">
    <source>
        <dbReference type="SAM" id="MobiDB-lite"/>
    </source>
</evidence>
<proteinExistence type="predicted"/>
<dbReference type="PANTHER" id="PTHR12329:SF36">
    <property type="entry name" value="UBIQUITIN-LIKE DOMAIN-CONTAINING PROTEIN"/>
    <property type="match status" value="1"/>
</dbReference>
<dbReference type="SUPFAM" id="SSF54236">
    <property type="entry name" value="Ubiquitin-like"/>
    <property type="match status" value="1"/>
</dbReference>
<feature type="compositionally biased region" description="Polar residues" evidence="3">
    <location>
        <begin position="320"/>
        <end position="340"/>
    </location>
</feature>
<dbReference type="AlphaFoldDB" id="A0AAN9M5L1"/>
<comment type="caution">
    <text evidence="5">The sequence shown here is derived from an EMBL/GenBank/DDBJ whole genome shotgun (WGS) entry which is preliminary data.</text>
</comment>